<reference evidence="3 4" key="1">
    <citation type="submission" date="2014-12" db="EMBL/GenBank/DDBJ databases">
        <title>Draft Genome Sequence of Pseudoalteromonas luteoviolacea HI1.</title>
        <authorList>
            <person name="Asahina A.Y."/>
            <person name="Hadfield M.G."/>
        </authorList>
    </citation>
    <scope>NUCLEOTIDE SEQUENCE [LARGE SCALE GENOMIC DNA]</scope>
    <source>
        <strain evidence="3 4">HI1</strain>
    </source>
</reference>
<dbReference type="Gene3D" id="3.40.190.10">
    <property type="entry name" value="Periplasmic binding protein-like II"/>
    <property type="match status" value="2"/>
</dbReference>
<gene>
    <name evidence="3" type="ORF">JF50_12055</name>
</gene>
<dbReference type="GO" id="GO:0003700">
    <property type="term" value="F:DNA-binding transcription factor activity"/>
    <property type="evidence" value="ECO:0007669"/>
    <property type="project" value="InterPro"/>
</dbReference>
<dbReference type="AlphaFoldDB" id="A0A0C1MI50"/>
<protein>
    <recommendedName>
        <fullName evidence="2">HTH lysR-type domain-containing protein</fullName>
    </recommendedName>
</protein>
<dbReference type="OrthoDB" id="5877876at2"/>
<dbReference type="Proteomes" id="UP000031327">
    <property type="component" value="Unassembled WGS sequence"/>
</dbReference>
<comment type="caution">
    <text evidence="3">The sequence shown here is derived from an EMBL/GenBank/DDBJ whole genome shotgun (WGS) entry which is preliminary data.</text>
</comment>
<evidence type="ECO:0000313" key="4">
    <source>
        <dbReference type="Proteomes" id="UP000031327"/>
    </source>
</evidence>
<evidence type="ECO:0000313" key="3">
    <source>
        <dbReference type="EMBL" id="KID56654.1"/>
    </source>
</evidence>
<dbReference type="GO" id="GO:0006351">
    <property type="term" value="P:DNA-templated transcription"/>
    <property type="evidence" value="ECO:0007669"/>
    <property type="project" value="TreeGrafter"/>
</dbReference>
<dbReference type="SUPFAM" id="SSF46785">
    <property type="entry name" value="Winged helix' DNA-binding domain"/>
    <property type="match status" value="1"/>
</dbReference>
<dbReference type="GO" id="GO:0043565">
    <property type="term" value="F:sequence-specific DNA binding"/>
    <property type="evidence" value="ECO:0007669"/>
    <property type="project" value="TreeGrafter"/>
</dbReference>
<dbReference type="PANTHER" id="PTHR30537">
    <property type="entry name" value="HTH-TYPE TRANSCRIPTIONAL REGULATOR"/>
    <property type="match status" value="1"/>
</dbReference>
<name>A0A0C1MI50_9GAMM</name>
<comment type="similarity">
    <text evidence="1">Belongs to the LysR transcriptional regulatory family.</text>
</comment>
<dbReference type="RefSeq" id="WP_039609721.1">
    <property type="nucleotide sequence ID" value="NZ_JWIC01000006.1"/>
</dbReference>
<evidence type="ECO:0000256" key="1">
    <source>
        <dbReference type="ARBA" id="ARBA00009437"/>
    </source>
</evidence>
<dbReference type="InterPro" id="IPR036388">
    <property type="entry name" value="WH-like_DNA-bd_sf"/>
</dbReference>
<accession>A0A0C1MI50</accession>
<feature type="domain" description="HTH lysR-type" evidence="2">
    <location>
        <begin position="4"/>
        <end position="61"/>
    </location>
</feature>
<dbReference type="InterPro" id="IPR058163">
    <property type="entry name" value="LysR-type_TF_proteobact-type"/>
</dbReference>
<evidence type="ECO:0000259" key="2">
    <source>
        <dbReference type="PROSITE" id="PS50931"/>
    </source>
</evidence>
<sequence length="279" mass="31408">MTNVSMQALKVFDAAARHSSFKLAADELNLTATNVSHHIKNLETRLGIELFIRKTREVTLTTAGADLAKATGSGFSTIERALHQLVEQSKCVVVHTTSSFAAQMLIPALRDFAKLNPDIDISVITGEHLIHDNQAITIRFGDISHVEKRQILSIEQFNLYVNPNVDGINKSPVFMPKWKNPSLPEAPWPAWLRHNQMNDKQYELITYDQELYCIQEAIAGAGFVFASHSLVSMLEQNGVLTCSAHQPVSSNLGYYLSSQEVRYSQQQHIFVDWLRKQFI</sequence>
<dbReference type="Gene3D" id="1.10.10.10">
    <property type="entry name" value="Winged helix-like DNA-binding domain superfamily/Winged helix DNA-binding domain"/>
    <property type="match status" value="1"/>
</dbReference>
<dbReference type="Pfam" id="PF00126">
    <property type="entry name" value="HTH_1"/>
    <property type="match status" value="1"/>
</dbReference>
<dbReference type="InterPro" id="IPR036390">
    <property type="entry name" value="WH_DNA-bd_sf"/>
</dbReference>
<dbReference type="PANTHER" id="PTHR30537:SF5">
    <property type="entry name" value="HTH-TYPE TRANSCRIPTIONAL ACTIVATOR TTDR-RELATED"/>
    <property type="match status" value="1"/>
</dbReference>
<proteinExistence type="inferred from homology"/>
<dbReference type="SUPFAM" id="SSF53850">
    <property type="entry name" value="Periplasmic binding protein-like II"/>
    <property type="match status" value="1"/>
</dbReference>
<organism evidence="3 4">
    <name type="scientific">Pseudoalteromonas luteoviolacea</name>
    <dbReference type="NCBI Taxonomy" id="43657"/>
    <lineage>
        <taxon>Bacteria</taxon>
        <taxon>Pseudomonadati</taxon>
        <taxon>Pseudomonadota</taxon>
        <taxon>Gammaproteobacteria</taxon>
        <taxon>Alteromonadales</taxon>
        <taxon>Pseudoalteromonadaceae</taxon>
        <taxon>Pseudoalteromonas</taxon>
    </lineage>
</organism>
<dbReference type="InterPro" id="IPR000847">
    <property type="entry name" value="LysR_HTH_N"/>
</dbReference>
<dbReference type="PROSITE" id="PS50931">
    <property type="entry name" value="HTH_LYSR"/>
    <property type="match status" value="1"/>
</dbReference>
<dbReference type="EMBL" id="JWIC01000006">
    <property type="protein sequence ID" value="KID56654.1"/>
    <property type="molecule type" value="Genomic_DNA"/>
</dbReference>